<dbReference type="CDD" id="cd06171">
    <property type="entry name" value="Sigma70_r4"/>
    <property type="match status" value="1"/>
</dbReference>
<protein>
    <recommendedName>
        <fullName evidence="6">RNA polymerase sigma factor</fullName>
    </recommendedName>
</protein>
<dbReference type="Pfam" id="PF08281">
    <property type="entry name" value="Sigma70_r4_2"/>
    <property type="match status" value="1"/>
</dbReference>
<dbReference type="PANTHER" id="PTHR43133">
    <property type="entry name" value="RNA POLYMERASE ECF-TYPE SIGMA FACTO"/>
    <property type="match status" value="1"/>
</dbReference>
<dbReference type="RefSeq" id="WP_319836466.1">
    <property type="nucleotide sequence ID" value="NZ_CP137624.1"/>
</dbReference>
<accession>A0ABZ0RTG6</accession>
<evidence type="ECO:0000256" key="3">
    <source>
        <dbReference type="ARBA" id="ARBA00023082"/>
    </source>
</evidence>
<evidence type="ECO:0000256" key="5">
    <source>
        <dbReference type="ARBA" id="ARBA00023163"/>
    </source>
</evidence>
<dbReference type="InterPro" id="IPR014284">
    <property type="entry name" value="RNA_pol_sigma-70_dom"/>
</dbReference>
<dbReference type="PROSITE" id="PS01063">
    <property type="entry name" value="SIGMA70_ECF"/>
    <property type="match status" value="1"/>
</dbReference>
<dbReference type="InterPro" id="IPR013324">
    <property type="entry name" value="RNA_pol_sigma_r3/r4-like"/>
</dbReference>
<dbReference type="Proteomes" id="UP001322664">
    <property type="component" value="Chromosome"/>
</dbReference>
<evidence type="ECO:0000256" key="2">
    <source>
        <dbReference type="ARBA" id="ARBA00023015"/>
    </source>
</evidence>
<keyword evidence="2 6" id="KW-0805">Transcription regulation</keyword>
<dbReference type="Gene3D" id="1.10.1740.10">
    <property type="match status" value="1"/>
</dbReference>
<evidence type="ECO:0000313" key="9">
    <source>
        <dbReference type="EMBL" id="WPK11430.1"/>
    </source>
</evidence>
<dbReference type="EMBL" id="CP137624">
    <property type="protein sequence ID" value="WPK11430.1"/>
    <property type="molecule type" value="Genomic_DNA"/>
</dbReference>
<keyword evidence="3 6" id="KW-0731">Sigma factor</keyword>
<dbReference type="NCBIfam" id="TIGR02937">
    <property type="entry name" value="sigma70-ECF"/>
    <property type="match status" value="1"/>
</dbReference>
<dbReference type="InterPro" id="IPR039425">
    <property type="entry name" value="RNA_pol_sigma-70-like"/>
</dbReference>
<evidence type="ECO:0000256" key="1">
    <source>
        <dbReference type="ARBA" id="ARBA00010641"/>
    </source>
</evidence>
<feature type="domain" description="RNA polymerase sigma-70 region 2" evidence="7">
    <location>
        <begin position="8"/>
        <end position="73"/>
    </location>
</feature>
<keyword evidence="5 6" id="KW-0804">Transcription</keyword>
<dbReference type="SUPFAM" id="SSF88946">
    <property type="entry name" value="Sigma2 domain of RNA polymerase sigma factors"/>
    <property type="match status" value="1"/>
</dbReference>
<keyword evidence="10" id="KW-1185">Reference proteome</keyword>
<dbReference type="InterPro" id="IPR000838">
    <property type="entry name" value="RNA_pol_sigma70_ECF_CS"/>
</dbReference>
<keyword evidence="4 6" id="KW-0238">DNA-binding</keyword>
<dbReference type="InterPro" id="IPR007627">
    <property type="entry name" value="RNA_pol_sigma70_r2"/>
</dbReference>
<evidence type="ECO:0000259" key="7">
    <source>
        <dbReference type="Pfam" id="PF04542"/>
    </source>
</evidence>
<reference evidence="9 10" key="1">
    <citation type="submission" date="2023-09" db="EMBL/GenBank/DDBJ databases">
        <authorList>
            <person name="Page C.A."/>
            <person name="Perez-Diaz I.M."/>
        </authorList>
    </citation>
    <scope>NUCLEOTIDE SEQUENCE [LARGE SCALE GENOMIC DNA]</scope>
    <source>
        <strain evidence="9 10">Ll15</strain>
    </source>
</reference>
<dbReference type="Gene3D" id="1.10.10.10">
    <property type="entry name" value="Winged helix-like DNA-binding domain superfamily/Winged helix DNA-binding domain"/>
    <property type="match status" value="1"/>
</dbReference>
<feature type="domain" description="RNA polymerase sigma factor 70 region 4 type 2" evidence="8">
    <location>
        <begin position="105"/>
        <end position="156"/>
    </location>
</feature>
<evidence type="ECO:0000259" key="8">
    <source>
        <dbReference type="Pfam" id="PF08281"/>
    </source>
</evidence>
<dbReference type="SUPFAM" id="SSF88659">
    <property type="entry name" value="Sigma3 and sigma4 domains of RNA polymerase sigma factors"/>
    <property type="match status" value="1"/>
</dbReference>
<name>A0ABZ0RTG6_9BACI</name>
<evidence type="ECO:0000256" key="6">
    <source>
        <dbReference type="RuleBase" id="RU000716"/>
    </source>
</evidence>
<comment type="similarity">
    <text evidence="1 6">Belongs to the sigma-70 factor family. ECF subfamily.</text>
</comment>
<evidence type="ECO:0000313" key="10">
    <source>
        <dbReference type="Proteomes" id="UP001322664"/>
    </source>
</evidence>
<dbReference type="InterPro" id="IPR036388">
    <property type="entry name" value="WH-like_DNA-bd_sf"/>
</dbReference>
<proteinExistence type="inferred from homology"/>
<dbReference type="Pfam" id="PF04542">
    <property type="entry name" value="Sigma70_r2"/>
    <property type="match status" value="1"/>
</dbReference>
<evidence type="ECO:0000256" key="4">
    <source>
        <dbReference type="ARBA" id="ARBA00023125"/>
    </source>
</evidence>
<organism evidence="9 10">
    <name type="scientific">Lysinibacillus louembei</name>
    <dbReference type="NCBI Taxonomy" id="1470088"/>
    <lineage>
        <taxon>Bacteria</taxon>
        <taxon>Bacillati</taxon>
        <taxon>Bacillota</taxon>
        <taxon>Bacilli</taxon>
        <taxon>Bacillales</taxon>
        <taxon>Bacillaceae</taxon>
        <taxon>Lysinibacillus</taxon>
    </lineage>
</organism>
<dbReference type="PANTHER" id="PTHR43133:SF60">
    <property type="entry name" value="RNA POLYMERASE SIGMA FACTOR SIGV"/>
    <property type="match status" value="1"/>
</dbReference>
<sequence>MLRFDEYYDAYSKELFQFIYFLVGHKETAEDLTQDTFIKALKNSTTFRGDAQMKTWLVTIARNTVYDYYRRKRLIKFIPFIARYDGIEETYIPEQWLLKQAADAELYTALGQLKLAYRECIVLRKIEGYSIKETAGILNCTEAQVRNHTERGMRALQKLLGGEANETR</sequence>
<gene>
    <name evidence="9" type="ORF">R6U77_16280</name>
</gene>
<dbReference type="InterPro" id="IPR013325">
    <property type="entry name" value="RNA_pol_sigma_r2"/>
</dbReference>
<dbReference type="InterPro" id="IPR013249">
    <property type="entry name" value="RNA_pol_sigma70_r4_t2"/>
</dbReference>